<proteinExistence type="predicted"/>
<name>A0ABM9EVQ3_9BACI</name>
<sequence>MEENKLLLSEFANEDGFELNRYLTQLFEYFSTLPKSENTNTEPAP</sequence>
<evidence type="ECO:0000313" key="1">
    <source>
        <dbReference type="EMBL" id="CAH2716752.1"/>
    </source>
</evidence>
<reference evidence="1" key="1">
    <citation type="submission" date="2022-04" db="EMBL/GenBank/DDBJ databases">
        <authorList>
            <person name="Criscuolo A."/>
        </authorList>
    </citation>
    <scope>NUCLEOTIDE SEQUENCE</scope>
    <source>
        <strain evidence="1">CIP111895</strain>
    </source>
</reference>
<protein>
    <submittedName>
        <fullName evidence="1">Uncharacterized protein</fullName>
    </submittedName>
</protein>
<gene>
    <name evidence="1" type="ORF">BACCIP111895_03940</name>
</gene>
<dbReference type="EMBL" id="CALBWS010000032">
    <property type="protein sequence ID" value="CAH2716752.1"/>
    <property type="molecule type" value="Genomic_DNA"/>
</dbReference>
<keyword evidence="2" id="KW-1185">Reference proteome</keyword>
<dbReference type="RefSeq" id="WP_248736990.1">
    <property type="nucleotide sequence ID" value="NZ_CALBWS010000032.1"/>
</dbReference>
<comment type="caution">
    <text evidence="1">The sequence shown here is derived from an EMBL/GenBank/DDBJ whole genome shotgun (WGS) entry which is preliminary data.</text>
</comment>
<dbReference type="Proteomes" id="UP000838308">
    <property type="component" value="Unassembled WGS sequence"/>
</dbReference>
<organism evidence="1 2">
    <name type="scientific">Neobacillus rhizosphaerae</name>
    <dbReference type="NCBI Taxonomy" id="2880965"/>
    <lineage>
        <taxon>Bacteria</taxon>
        <taxon>Bacillati</taxon>
        <taxon>Bacillota</taxon>
        <taxon>Bacilli</taxon>
        <taxon>Bacillales</taxon>
        <taxon>Bacillaceae</taxon>
        <taxon>Neobacillus</taxon>
    </lineage>
</organism>
<evidence type="ECO:0000313" key="2">
    <source>
        <dbReference type="Proteomes" id="UP000838308"/>
    </source>
</evidence>
<accession>A0ABM9EVQ3</accession>